<comment type="function">
    <text evidence="5">One of the proteins required for the normal export of preproteins out of the cell cytoplasm. It is a molecular chaperone that binds to a subset of precursor proteins, maintaining them in a translocation-competent state. It also specifically binds to its receptor SecA.</text>
</comment>
<accession>A0ABW2A3H0</accession>
<dbReference type="HAMAP" id="MF_00821">
    <property type="entry name" value="SecB"/>
    <property type="match status" value="1"/>
</dbReference>
<evidence type="ECO:0000256" key="3">
    <source>
        <dbReference type="ARBA" id="ARBA00022927"/>
    </source>
</evidence>
<dbReference type="NCBIfam" id="TIGR00809">
    <property type="entry name" value="secB"/>
    <property type="match status" value="1"/>
</dbReference>
<comment type="caution">
    <text evidence="6">The sequence shown here is derived from an EMBL/GenBank/DDBJ whole genome shotgun (WGS) entry which is preliminary data.</text>
</comment>
<evidence type="ECO:0000256" key="1">
    <source>
        <dbReference type="ARBA" id="ARBA00009990"/>
    </source>
</evidence>
<evidence type="ECO:0000256" key="5">
    <source>
        <dbReference type="HAMAP-Rule" id="MF_00821"/>
    </source>
</evidence>
<dbReference type="Proteomes" id="UP001596422">
    <property type="component" value="Unassembled WGS sequence"/>
</dbReference>
<dbReference type="PANTHER" id="PTHR36918:SF1">
    <property type="entry name" value="PROTEIN-EXPORT PROTEIN SECB"/>
    <property type="match status" value="1"/>
</dbReference>
<keyword evidence="5" id="KW-0963">Cytoplasm</keyword>
<evidence type="ECO:0000313" key="6">
    <source>
        <dbReference type="EMBL" id="MFC6671919.1"/>
    </source>
</evidence>
<dbReference type="EMBL" id="JBHSWE010000001">
    <property type="protein sequence ID" value="MFC6671919.1"/>
    <property type="molecule type" value="Genomic_DNA"/>
</dbReference>
<comment type="subunit">
    <text evidence="5">Homotetramer, a dimer of dimers. One homotetramer interacts with 1 SecA dimer.</text>
</comment>
<keyword evidence="7" id="KW-1185">Reference proteome</keyword>
<reference evidence="7" key="1">
    <citation type="journal article" date="2019" name="Int. J. Syst. Evol. Microbiol.">
        <title>The Global Catalogue of Microorganisms (GCM) 10K type strain sequencing project: providing services to taxonomists for standard genome sequencing and annotation.</title>
        <authorList>
            <consortium name="The Broad Institute Genomics Platform"/>
            <consortium name="The Broad Institute Genome Sequencing Center for Infectious Disease"/>
            <person name="Wu L."/>
            <person name="Ma J."/>
        </authorList>
    </citation>
    <scope>NUCLEOTIDE SEQUENCE [LARGE SCALE GENOMIC DNA]</scope>
    <source>
        <strain evidence="7">NBRC 111756</strain>
    </source>
</reference>
<comment type="subcellular location">
    <subcellularLocation>
        <location evidence="5">Cytoplasm</location>
    </subcellularLocation>
</comment>
<dbReference type="Gene3D" id="3.10.420.10">
    <property type="entry name" value="SecB-like"/>
    <property type="match status" value="1"/>
</dbReference>
<dbReference type="InterPro" id="IPR003708">
    <property type="entry name" value="SecB"/>
</dbReference>
<evidence type="ECO:0000256" key="4">
    <source>
        <dbReference type="ARBA" id="ARBA00023010"/>
    </source>
</evidence>
<dbReference type="InterPro" id="IPR035958">
    <property type="entry name" value="SecB-like_sf"/>
</dbReference>
<protein>
    <recommendedName>
        <fullName evidence="5">Protein-export protein SecB</fullName>
    </recommendedName>
</protein>
<comment type="similarity">
    <text evidence="1 5">Belongs to the SecB family.</text>
</comment>
<dbReference type="PRINTS" id="PR01594">
    <property type="entry name" value="SECBCHAPRONE"/>
</dbReference>
<keyword evidence="4 5" id="KW-0811">Translocation</keyword>
<gene>
    <name evidence="5 6" type="primary">secB</name>
    <name evidence="6" type="ORF">ACFQDL_19015</name>
</gene>
<sequence length="147" mass="16083">MASNKNGNSAPFFSMQKIYLKASSFESPDAAVIFGQDWKPETSLDLNVSHSDVGNGRYEVVLSVAIRAQNAGQPAFVLEVDQAALFQIEGFGEERCREALGAACPAIMFPYLRETVDHLLLKGGYPPLLLAPINFDALYADKQRRSA</sequence>
<evidence type="ECO:0000313" key="7">
    <source>
        <dbReference type="Proteomes" id="UP001596422"/>
    </source>
</evidence>
<dbReference type="Pfam" id="PF02556">
    <property type="entry name" value="SecB"/>
    <property type="match status" value="1"/>
</dbReference>
<keyword evidence="3 5" id="KW-0653">Protein transport</keyword>
<proteinExistence type="inferred from homology"/>
<organism evidence="6 7">
    <name type="scientific">Marinobacterium aestuariivivens</name>
    <dbReference type="NCBI Taxonomy" id="1698799"/>
    <lineage>
        <taxon>Bacteria</taxon>
        <taxon>Pseudomonadati</taxon>
        <taxon>Pseudomonadota</taxon>
        <taxon>Gammaproteobacteria</taxon>
        <taxon>Oceanospirillales</taxon>
        <taxon>Oceanospirillaceae</taxon>
        <taxon>Marinobacterium</taxon>
    </lineage>
</organism>
<keyword evidence="5" id="KW-0143">Chaperone</keyword>
<dbReference type="PANTHER" id="PTHR36918">
    <property type="match status" value="1"/>
</dbReference>
<dbReference type="RefSeq" id="WP_379910396.1">
    <property type="nucleotide sequence ID" value="NZ_JBHSWE010000001.1"/>
</dbReference>
<evidence type="ECO:0000256" key="2">
    <source>
        <dbReference type="ARBA" id="ARBA00022448"/>
    </source>
</evidence>
<dbReference type="SUPFAM" id="SSF54611">
    <property type="entry name" value="SecB-like"/>
    <property type="match status" value="1"/>
</dbReference>
<keyword evidence="2 5" id="KW-0813">Transport</keyword>
<name>A0ABW2A3H0_9GAMM</name>